<name>A0AAE3KSB5_9BACT</name>
<dbReference type="PANTHER" id="PTHR37309:SF1">
    <property type="entry name" value="SLR0284 PROTEIN"/>
    <property type="match status" value="1"/>
</dbReference>
<protein>
    <submittedName>
        <fullName evidence="2">Phage holin family protein</fullName>
    </submittedName>
</protein>
<feature type="transmembrane region" description="Helical" evidence="1">
    <location>
        <begin position="28"/>
        <end position="47"/>
    </location>
</feature>
<evidence type="ECO:0000256" key="1">
    <source>
        <dbReference type="SAM" id="Phobius"/>
    </source>
</evidence>
<dbReference type="Proteomes" id="UP001204144">
    <property type="component" value="Unassembled WGS sequence"/>
</dbReference>
<accession>A0AAE3KSB5</accession>
<dbReference type="RefSeq" id="WP_255036701.1">
    <property type="nucleotide sequence ID" value="NZ_RJUF01000017.1"/>
</dbReference>
<feature type="transmembrane region" description="Helical" evidence="1">
    <location>
        <begin position="89"/>
        <end position="110"/>
    </location>
</feature>
<keyword evidence="3" id="KW-1185">Reference proteome</keyword>
<dbReference type="PANTHER" id="PTHR37309">
    <property type="entry name" value="SLR0284 PROTEIN"/>
    <property type="match status" value="1"/>
</dbReference>
<dbReference type="EMBL" id="RJUF01000017">
    <property type="protein sequence ID" value="MCP9762923.1"/>
    <property type="molecule type" value="Genomic_DNA"/>
</dbReference>
<keyword evidence="1" id="KW-1133">Transmembrane helix</keyword>
<comment type="caution">
    <text evidence="2">The sequence shown here is derived from an EMBL/GenBank/DDBJ whole genome shotgun (WGS) entry which is preliminary data.</text>
</comment>
<gene>
    <name evidence="2" type="ORF">EGI31_08130</name>
</gene>
<organism evidence="2 3">
    <name type="scientific">Lacihabitans soyangensis</name>
    <dbReference type="NCBI Taxonomy" id="869394"/>
    <lineage>
        <taxon>Bacteria</taxon>
        <taxon>Pseudomonadati</taxon>
        <taxon>Bacteroidota</taxon>
        <taxon>Cytophagia</taxon>
        <taxon>Cytophagales</taxon>
        <taxon>Leadbetterellaceae</taxon>
        <taxon>Lacihabitans</taxon>
    </lineage>
</organism>
<reference evidence="2 3" key="1">
    <citation type="submission" date="2018-11" db="EMBL/GenBank/DDBJ databases">
        <title>Novel bacteria species description.</title>
        <authorList>
            <person name="Han J.-H."/>
        </authorList>
    </citation>
    <scope>NUCLEOTIDE SEQUENCE [LARGE SCALE GENOMIC DNA]</scope>
    <source>
        <strain evidence="2 3">KCTC23259</strain>
    </source>
</reference>
<keyword evidence="1" id="KW-0812">Transmembrane</keyword>
<proteinExistence type="predicted"/>
<feature type="transmembrane region" description="Helical" evidence="1">
    <location>
        <begin position="5"/>
        <end position="22"/>
    </location>
</feature>
<dbReference type="Pfam" id="PF04020">
    <property type="entry name" value="Phage_holin_4_2"/>
    <property type="match status" value="1"/>
</dbReference>
<sequence>MTNYIVRLLLCGLIIMIVPNYLKGINVDGYTTAIIVALVMSILNTFVRPILSLISLPITFLTLGLFSLVISVCIVYLCDYLVDGFKVEGFIPPLILSFIISIANGAVGMFQKDK</sequence>
<feature type="transmembrane region" description="Helical" evidence="1">
    <location>
        <begin position="54"/>
        <end position="77"/>
    </location>
</feature>
<keyword evidence="1" id="KW-0472">Membrane</keyword>
<dbReference type="AlphaFoldDB" id="A0AAE3KSB5"/>
<evidence type="ECO:0000313" key="2">
    <source>
        <dbReference type="EMBL" id="MCP9762923.1"/>
    </source>
</evidence>
<evidence type="ECO:0000313" key="3">
    <source>
        <dbReference type="Proteomes" id="UP001204144"/>
    </source>
</evidence>
<dbReference type="InterPro" id="IPR007165">
    <property type="entry name" value="Phage_holin_4_2"/>
</dbReference>